<keyword evidence="3" id="KW-1185">Reference proteome</keyword>
<gene>
    <name evidence="2" type="ORF">MBELCI_3753</name>
</gene>
<dbReference type="InterPro" id="IPR011010">
    <property type="entry name" value="DNA_brk_join_enz"/>
</dbReference>
<comment type="caution">
    <text evidence="2">The sequence shown here is derived from an EMBL/GenBank/DDBJ whole genome shotgun (WGS) entry which is preliminary data.</text>
</comment>
<dbReference type="GO" id="GO:0006310">
    <property type="term" value="P:DNA recombination"/>
    <property type="evidence" value="ECO:0007669"/>
    <property type="project" value="UniProtKB-KW"/>
</dbReference>
<dbReference type="Proteomes" id="UP000016566">
    <property type="component" value="Unassembled WGS sequence"/>
</dbReference>
<evidence type="ECO:0000256" key="1">
    <source>
        <dbReference type="ARBA" id="ARBA00023172"/>
    </source>
</evidence>
<dbReference type="AlphaFoldDB" id="U2YQI3"/>
<dbReference type="InterPro" id="IPR013762">
    <property type="entry name" value="Integrase-like_cat_sf"/>
</dbReference>
<dbReference type="GO" id="GO:0003677">
    <property type="term" value="F:DNA binding"/>
    <property type="evidence" value="ECO:0007669"/>
    <property type="project" value="InterPro"/>
</dbReference>
<dbReference type="GO" id="GO:0015074">
    <property type="term" value="P:DNA integration"/>
    <property type="evidence" value="ECO:0007669"/>
    <property type="project" value="InterPro"/>
</dbReference>
<evidence type="ECO:0000313" key="3">
    <source>
        <dbReference type="Proteomes" id="UP000016566"/>
    </source>
</evidence>
<dbReference type="EMBL" id="BATB01000138">
    <property type="protein sequence ID" value="GAD57701.1"/>
    <property type="molecule type" value="Genomic_DNA"/>
</dbReference>
<sequence>MNPHLYRHFLGWLWLKEDPDRLPDVSRLLGHESLETTLAFYAEIDEHFALARWQAYLADKKSRQPVGFRQKGLR</sequence>
<evidence type="ECO:0000313" key="2">
    <source>
        <dbReference type="EMBL" id="GAD57701.1"/>
    </source>
</evidence>
<reference evidence="2" key="1">
    <citation type="journal article" date="2013" name="Genome Announc.">
        <title>Draft Genome Sequence of Loktanella cinnabarina LL-001T, Isolated from Deep-Sea Floor Sediment.</title>
        <authorList>
            <person name="Nishi S."/>
            <person name="Tsubouchi T."/>
            <person name="Takaki Y."/>
            <person name="Koyanagi R."/>
            <person name="Satoh N."/>
            <person name="Maruyama T."/>
            <person name="Hatada Y."/>
        </authorList>
    </citation>
    <scope>NUCLEOTIDE SEQUENCE [LARGE SCALE GENOMIC DNA]</scope>
    <source>
        <strain evidence="2">LL-001</strain>
    </source>
</reference>
<organism evidence="2 3">
    <name type="scientific">Limimaricola cinnabarinus LL-001</name>
    <dbReference type="NCBI Taxonomy" id="1337093"/>
    <lineage>
        <taxon>Bacteria</taxon>
        <taxon>Pseudomonadati</taxon>
        <taxon>Pseudomonadota</taxon>
        <taxon>Alphaproteobacteria</taxon>
        <taxon>Rhodobacterales</taxon>
        <taxon>Paracoccaceae</taxon>
        <taxon>Limimaricola</taxon>
    </lineage>
</organism>
<evidence type="ECO:0008006" key="4">
    <source>
        <dbReference type="Google" id="ProtNLM"/>
    </source>
</evidence>
<name>U2YQI3_9RHOB</name>
<dbReference type="SUPFAM" id="SSF56349">
    <property type="entry name" value="DNA breaking-rejoining enzymes"/>
    <property type="match status" value="1"/>
</dbReference>
<dbReference type="RefSeq" id="WP_021695798.1">
    <property type="nucleotide sequence ID" value="NZ_BATB01000138.1"/>
</dbReference>
<dbReference type="STRING" id="1337093.MBELCI_3753"/>
<keyword evidence="1" id="KW-0233">DNA recombination</keyword>
<proteinExistence type="predicted"/>
<dbReference type="OrthoDB" id="9803188at2"/>
<dbReference type="Gene3D" id="1.10.443.10">
    <property type="entry name" value="Intergrase catalytic core"/>
    <property type="match status" value="1"/>
</dbReference>
<protein>
    <recommendedName>
        <fullName evidence="4">Tyr recombinase domain-containing protein</fullName>
    </recommendedName>
</protein>
<accession>U2YQI3</accession>